<dbReference type="EMBL" id="RQHF01000009">
    <property type="protein sequence ID" value="TGM60306.1"/>
    <property type="molecule type" value="Genomic_DNA"/>
</dbReference>
<gene>
    <name evidence="1" type="ORF">EHQ95_02815</name>
</gene>
<proteinExistence type="predicted"/>
<sequence length="73" mass="8711">MISSSLEKDSKEIIEEFHAINERFFDQIKFPYIEGDDEIPFIPVMLNDAYSEDEPEYTTEDLIWKNPNYDSTR</sequence>
<keyword evidence="2" id="KW-1185">Reference proteome</keyword>
<comment type="caution">
    <text evidence="1">The sequence shown here is derived from an EMBL/GenBank/DDBJ whole genome shotgun (WGS) entry which is preliminary data.</text>
</comment>
<evidence type="ECO:0000313" key="2">
    <source>
        <dbReference type="Proteomes" id="UP000298112"/>
    </source>
</evidence>
<accession>A0ABY2NRU9</accession>
<organism evidence="1 2">
    <name type="scientific">Leptospira vanthielii</name>
    <dbReference type="NCBI Taxonomy" id="293085"/>
    <lineage>
        <taxon>Bacteria</taxon>
        <taxon>Pseudomonadati</taxon>
        <taxon>Spirochaetota</taxon>
        <taxon>Spirochaetia</taxon>
        <taxon>Leptospirales</taxon>
        <taxon>Leptospiraceae</taxon>
        <taxon>Leptospira</taxon>
    </lineage>
</organism>
<dbReference type="Proteomes" id="UP000298112">
    <property type="component" value="Unassembled WGS sequence"/>
</dbReference>
<reference evidence="2" key="1">
    <citation type="journal article" date="2019" name="PLoS Negl. Trop. Dis.">
        <title>Revisiting the worldwide diversity of Leptospira species in the environment.</title>
        <authorList>
            <person name="Vincent A.T."/>
            <person name="Schiettekatte O."/>
            <person name="Bourhy P."/>
            <person name="Veyrier F.J."/>
            <person name="Picardeau M."/>
        </authorList>
    </citation>
    <scope>NUCLEOTIDE SEQUENCE [LARGE SCALE GENOMIC DNA]</scope>
    <source>
        <strain evidence="2">201601955</strain>
    </source>
</reference>
<evidence type="ECO:0000313" key="1">
    <source>
        <dbReference type="EMBL" id="TGM60306.1"/>
    </source>
</evidence>
<name>A0ABY2NRU9_9LEPT</name>
<protein>
    <submittedName>
        <fullName evidence="1">Uncharacterized protein</fullName>
    </submittedName>
</protein>
<dbReference type="RefSeq" id="WP_135657004.1">
    <property type="nucleotide sequence ID" value="NZ_RQHF01000009.1"/>
</dbReference>